<dbReference type="SUPFAM" id="SSF52540">
    <property type="entry name" value="P-loop containing nucleoside triphosphate hydrolases"/>
    <property type="match status" value="1"/>
</dbReference>
<gene>
    <name evidence="2" type="ORF">SAMN05421785_108116</name>
</gene>
<dbReference type="Pfam" id="PF05729">
    <property type="entry name" value="NACHT"/>
    <property type="match status" value="1"/>
</dbReference>
<dbReference type="PANTHER" id="PTHR46312:SF2">
    <property type="entry name" value="NUCLEOTIDE-BINDING OLIGOMERIZATION DOMAIN-CONTAINING PROTEIN 2-LIKE"/>
    <property type="match status" value="1"/>
</dbReference>
<protein>
    <submittedName>
        <fullName evidence="2">NACHT domain-containing protein</fullName>
    </submittedName>
</protein>
<dbReference type="InterPro" id="IPR027417">
    <property type="entry name" value="P-loop_NTPase"/>
</dbReference>
<dbReference type="InterPro" id="IPR007111">
    <property type="entry name" value="NACHT_NTPase"/>
</dbReference>
<feature type="domain" description="NACHT" evidence="1">
    <location>
        <begin position="151"/>
        <end position="300"/>
    </location>
</feature>
<reference evidence="2 3" key="1">
    <citation type="submission" date="2017-01" db="EMBL/GenBank/DDBJ databases">
        <authorList>
            <person name="Mah S.A."/>
            <person name="Swanson W.J."/>
            <person name="Moy G.W."/>
            <person name="Vacquier V.D."/>
        </authorList>
    </citation>
    <scope>NUCLEOTIDE SEQUENCE [LARGE SCALE GENOMIC DNA]</scope>
    <source>
        <strain evidence="2 3">DSM 18014</strain>
    </source>
</reference>
<proteinExistence type="predicted"/>
<dbReference type="STRING" id="373672.SAMN05421785_108116"/>
<organism evidence="2 3">
    <name type="scientific">Chryseobacterium gambrini</name>
    <dbReference type="NCBI Taxonomy" id="373672"/>
    <lineage>
        <taxon>Bacteria</taxon>
        <taxon>Pseudomonadati</taxon>
        <taxon>Bacteroidota</taxon>
        <taxon>Flavobacteriia</taxon>
        <taxon>Flavobacteriales</taxon>
        <taxon>Weeksellaceae</taxon>
        <taxon>Chryseobacterium group</taxon>
        <taxon>Chryseobacterium</taxon>
    </lineage>
</organism>
<dbReference type="Gene3D" id="3.40.50.300">
    <property type="entry name" value="P-loop containing nucleotide triphosphate hydrolases"/>
    <property type="match status" value="1"/>
</dbReference>
<dbReference type="OrthoDB" id="1488560at2"/>
<accession>A0A1N7Q1A9</accession>
<dbReference type="EMBL" id="FTOV01000008">
    <property type="protein sequence ID" value="SIT16630.1"/>
    <property type="molecule type" value="Genomic_DNA"/>
</dbReference>
<dbReference type="Proteomes" id="UP000185781">
    <property type="component" value="Unassembled WGS sequence"/>
</dbReference>
<dbReference type="PANTHER" id="PTHR46312">
    <property type="entry name" value="NACHT DOMAIN-CONTAINING PROTEIN"/>
    <property type="match status" value="1"/>
</dbReference>
<dbReference type="AlphaFoldDB" id="A0A1N7Q1A9"/>
<sequence>MKEMYFLPITKVNDEFFQQFTLEEDDLSFYHVDNYAKVIEEKCYREEAIVNLHRGRFKTVVFAPKNEQEKFFFCLVNEKGLPNDAQEIEVDDSYIEELRKVLSLQVLKSEGIFKEQEIDILSDFVTPRIYSKDSENEMYYHFHCFENSNLIFGAPGSGKTTMLRKIALDYISENFDHDKNLNKFPIYIQLRDFNNYKSDFNTYIDTCINNTLYNIKFLDHKTVKFGGNLCLLLDGADEIDFDKFSSFETTINEFRHKNPLTSLIITSRPDRKMEQLKEFKKWYVQPFNENQIKDLTYRKLSRGGKWKEFISVLNSAPGVNDVLKNPLLLTIAHFLFTHKSIIPINSGQLIKELVSALVDNWDSNRNIERKLKDKKVSAIEITNFLGKLALQYSQIERDALSTEQIYEKINDFPAIDDLDLYLDYIEFATGIIHKSNNRWKFQFRAIQDYLCSSYLVEGVQNLNKELFTEKNWSRILMMISGLNSDPNYIMKAILESAEISNLDKVEKSLAIMKESHLLKVQDIEKSFKLLEDFFVNFESSKNIEEKSINFSAHEETIRLILETKGSEDIINLMKTIYQIRYTKYEYNFYGYLKNSRSNILKSVSYITEKNGNIDINLKDNEILIRYKEESPNIVD</sequence>
<evidence type="ECO:0000259" key="1">
    <source>
        <dbReference type="Pfam" id="PF05729"/>
    </source>
</evidence>
<evidence type="ECO:0000313" key="3">
    <source>
        <dbReference type="Proteomes" id="UP000185781"/>
    </source>
</evidence>
<evidence type="ECO:0000313" key="2">
    <source>
        <dbReference type="EMBL" id="SIT16630.1"/>
    </source>
</evidence>
<name>A0A1N7Q1A9_9FLAO</name>